<dbReference type="Pfam" id="PF00561">
    <property type="entry name" value="Abhydrolase_1"/>
    <property type="match status" value="1"/>
</dbReference>
<name>A0A8J7LW83_9RHOB</name>
<organism evidence="2 3">
    <name type="scientific">Sedimentitalea arenosa</name>
    <dbReference type="NCBI Taxonomy" id="2798803"/>
    <lineage>
        <taxon>Bacteria</taxon>
        <taxon>Pseudomonadati</taxon>
        <taxon>Pseudomonadota</taxon>
        <taxon>Alphaproteobacteria</taxon>
        <taxon>Rhodobacterales</taxon>
        <taxon>Paracoccaceae</taxon>
        <taxon>Sedimentitalea</taxon>
    </lineage>
</organism>
<dbReference type="Gene3D" id="3.40.50.1820">
    <property type="entry name" value="alpha/beta hydrolase"/>
    <property type="match status" value="1"/>
</dbReference>
<dbReference type="EMBL" id="JAELVR010000006">
    <property type="protein sequence ID" value="MBJ6371811.1"/>
    <property type="molecule type" value="Genomic_DNA"/>
</dbReference>
<keyword evidence="2" id="KW-0378">Hydrolase</keyword>
<dbReference type="GO" id="GO:0016020">
    <property type="term" value="C:membrane"/>
    <property type="evidence" value="ECO:0007669"/>
    <property type="project" value="TreeGrafter"/>
</dbReference>
<dbReference type="InterPro" id="IPR050266">
    <property type="entry name" value="AB_hydrolase_sf"/>
</dbReference>
<dbReference type="RefSeq" id="WP_199024676.1">
    <property type="nucleotide sequence ID" value="NZ_JAELVR010000006.1"/>
</dbReference>
<proteinExistence type="predicted"/>
<reference evidence="2" key="1">
    <citation type="submission" date="2020-12" db="EMBL/GenBank/DDBJ databases">
        <title>Sedimentitalea sp. nov., isolated from sand in Incheon.</title>
        <authorList>
            <person name="Kim W."/>
        </authorList>
    </citation>
    <scope>NUCLEOTIDE SEQUENCE</scope>
    <source>
        <strain evidence="2">CAU 1593</strain>
    </source>
</reference>
<sequence length="316" mass="33607">MSVIFWLILAVPALLIALAVFRTRRMAAEAERLVPQAGQVVEVRGGAVHHVDLGPRDAPVLVMIHGLSGQLQHFTYALTALLSDDFRVIAVDRPGCGYSRRDGEALATPGEQGRMILEALDALGVESAVLVGHSLGGTVALAMAMDRPERVEAVALLAPATQPQQEAHEVFRGLMVRRGWLRRLIGATIAVPLAAATRDKVLDIVFAPEPVAGDFMLRGGGALGLRPVAFVTASEDVVALQSVGAAQAARYETDLSVTGGLLFGSADPILSHSLHGHLMQAHGLSCELLEGRGHMLPITAPEDCARFIRDIARRRG</sequence>
<dbReference type="AlphaFoldDB" id="A0A8J7LW83"/>
<evidence type="ECO:0000313" key="2">
    <source>
        <dbReference type="EMBL" id="MBJ6371811.1"/>
    </source>
</evidence>
<dbReference type="PRINTS" id="PR00111">
    <property type="entry name" value="ABHYDROLASE"/>
</dbReference>
<dbReference type="SUPFAM" id="SSF53474">
    <property type="entry name" value="alpha/beta-Hydrolases"/>
    <property type="match status" value="1"/>
</dbReference>
<evidence type="ECO:0000259" key="1">
    <source>
        <dbReference type="Pfam" id="PF00561"/>
    </source>
</evidence>
<feature type="domain" description="AB hydrolase-1" evidence="1">
    <location>
        <begin position="59"/>
        <end position="182"/>
    </location>
</feature>
<dbReference type="PANTHER" id="PTHR43798:SF33">
    <property type="entry name" value="HYDROLASE, PUTATIVE (AFU_ORTHOLOGUE AFUA_2G14860)-RELATED"/>
    <property type="match status" value="1"/>
</dbReference>
<evidence type="ECO:0000313" key="3">
    <source>
        <dbReference type="Proteomes" id="UP000619079"/>
    </source>
</evidence>
<dbReference type="PANTHER" id="PTHR43798">
    <property type="entry name" value="MONOACYLGLYCEROL LIPASE"/>
    <property type="match status" value="1"/>
</dbReference>
<dbReference type="InterPro" id="IPR000639">
    <property type="entry name" value="Epox_hydrolase-like"/>
</dbReference>
<gene>
    <name evidence="2" type="ORF">JF290_09760</name>
</gene>
<keyword evidence="3" id="KW-1185">Reference proteome</keyword>
<accession>A0A8J7LW83</accession>
<dbReference type="InterPro" id="IPR000073">
    <property type="entry name" value="AB_hydrolase_1"/>
</dbReference>
<dbReference type="GO" id="GO:0016787">
    <property type="term" value="F:hydrolase activity"/>
    <property type="evidence" value="ECO:0007669"/>
    <property type="project" value="UniProtKB-KW"/>
</dbReference>
<protein>
    <submittedName>
        <fullName evidence="2">Alpha/beta fold hydrolase</fullName>
    </submittedName>
</protein>
<dbReference type="PRINTS" id="PR00412">
    <property type="entry name" value="EPOXHYDRLASE"/>
</dbReference>
<dbReference type="InterPro" id="IPR029058">
    <property type="entry name" value="AB_hydrolase_fold"/>
</dbReference>
<comment type="caution">
    <text evidence="2">The sequence shown here is derived from an EMBL/GenBank/DDBJ whole genome shotgun (WGS) entry which is preliminary data.</text>
</comment>
<dbReference type="Proteomes" id="UP000619079">
    <property type="component" value="Unassembled WGS sequence"/>
</dbReference>